<feature type="region of interest" description="Disordered" evidence="1">
    <location>
        <begin position="1"/>
        <end position="38"/>
    </location>
</feature>
<name>A6FXH9_9BACT</name>
<evidence type="ECO:0000256" key="1">
    <source>
        <dbReference type="SAM" id="MobiDB-lite"/>
    </source>
</evidence>
<accession>A6FXH9</accession>
<sequence>MTSSGQPELSRGSPLVGSESTSGEMPMSKTAARDAAAMMSRWRTSGTWRCPPALLSISKRVFGCAGATASTSLRCAA</sequence>
<gene>
    <name evidence="2" type="ORF">PPSIR1_21659</name>
</gene>
<evidence type="ECO:0000313" key="3">
    <source>
        <dbReference type="Proteomes" id="UP000005801"/>
    </source>
</evidence>
<dbReference type="AlphaFoldDB" id="A6FXH9"/>
<dbReference type="EMBL" id="ABCS01000002">
    <property type="protein sequence ID" value="EDM81567.1"/>
    <property type="molecule type" value="Genomic_DNA"/>
</dbReference>
<keyword evidence="3" id="KW-1185">Reference proteome</keyword>
<dbReference type="Proteomes" id="UP000005801">
    <property type="component" value="Unassembled WGS sequence"/>
</dbReference>
<protein>
    <submittedName>
        <fullName evidence="2">Uncharacterized protein</fullName>
    </submittedName>
</protein>
<proteinExistence type="predicted"/>
<evidence type="ECO:0000313" key="2">
    <source>
        <dbReference type="EMBL" id="EDM81567.1"/>
    </source>
</evidence>
<organism evidence="2 3">
    <name type="scientific">Plesiocystis pacifica SIR-1</name>
    <dbReference type="NCBI Taxonomy" id="391625"/>
    <lineage>
        <taxon>Bacteria</taxon>
        <taxon>Pseudomonadati</taxon>
        <taxon>Myxococcota</taxon>
        <taxon>Polyangia</taxon>
        <taxon>Nannocystales</taxon>
        <taxon>Nannocystaceae</taxon>
        <taxon>Plesiocystis</taxon>
    </lineage>
</organism>
<reference evidence="2 3" key="1">
    <citation type="submission" date="2007-06" db="EMBL/GenBank/DDBJ databases">
        <authorList>
            <person name="Shimkets L."/>
            <person name="Ferriera S."/>
            <person name="Johnson J."/>
            <person name="Kravitz S."/>
            <person name="Beeson K."/>
            <person name="Sutton G."/>
            <person name="Rogers Y.-H."/>
            <person name="Friedman R."/>
            <person name="Frazier M."/>
            <person name="Venter J.C."/>
        </authorList>
    </citation>
    <scope>NUCLEOTIDE SEQUENCE [LARGE SCALE GENOMIC DNA]</scope>
    <source>
        <strain evidence="2 3">SIR-1</strain>
    </source>
</reference>
<dbReference type="STRING" id="391625.PPSIR1_21659"/>
<comment type="caution">
    <text evidence="2">The sequence shown here is derived from an EMBL/GenBank/DDBJ whole genome shotgun (WGS) entry which is preliminary data.</text>
</comment>